<reference evidence="2" key="1">
    <citation type="submission" date="2014-05" db="EMBL/GenBank/DDBJ databases">
        <title>The transcriptome of the halophilic microalga Tetraselmis sp. GSL018 isolated from the Great Salt Lake, Utah.</title>
        <authorList>
            <person name="Jinkerson R.E."/>
            <person name="D'Adamo S."/>
            <person name="Posewitz M.C."/>
        </authorList>
    </citation>
    <scope>NUCLEOTIDE SEQUENCE</scope>
    <source>
        <strain evidence="2">GSL018</strain>
    </source>
</reference>
<evidence type="ECO:0000313" key="2">
    <source>
        <dbReference type="EMBL" id="JAC71507.1"/>
    </source>
</evidence>
<accession>A0A061REZ9</accession>
<dbReference type="EMBL" id="GBEZ01014576">
    <property type="protein sequence ID" value="JAC71507.1"/>
    <property type="molecule type" value="Transcribed_RNA"/>
</dbReference>
<evidence type="ECO:0000256" key="1">
    <source>
        <dbReference type="SAM" id="MobiDB-lite"/>
    </source>
</evidence>
<organism evidence="2">
    <name type="scientific">Tetraselmis sp. GSL018</name>
    <dbReference type="NCBI Taxonomy" id="582737"/>
    <lineage>
        <taxon>Eukaryota</taxon>
        <taxon>Viridiplantae</taxon>
        <taxon>Chlorophyta</taxon>
        <taxon>core chlorophytes</taxon>
        <taxon>Chlorodendrophyceae</taxon>
        <taxon>Chlorodendrales</taxon>
        <taxon>Chlorodendraceae</taxon>
        <taxon>Tetraselmis</taxon>
    </lineage>
</organism>
<feature type="region of interest" description="Disordered" evidence="1">
    <location>
        <begin position="147"/>
        <end position="300"/>
    </location>
</feature>
<feature type="region of interest" description="Disordered" evidence="1">
    <location>
        <begin position="91"/>
        <end position="115"/>
    </location>
</feature>
<proteinExistence type="predicted"/>
<name>A0A061REZ9_9CHLO</name>
<sequence length="499" mass="54824">MSCQAAQPSCDGIGKLPRRFATAQTPYSRILTCVRENRRNLSKHTWEHGTRRYLSISMKGTNRDGGQGFSERSNIPTELSFGEVVSFVNVPEADREKTNQYPEEDTPEVDRSRSLEEALERLRSSTASRADKTIGDLEGIKNSAPKWDVASKNSSDKRVGTLFDSRTPYDPEKQNVESALSRFRQAVGRRQNGRRNTPDGARRVSESPALDAEVEDWGVSEVSDWDGASRSHRPGGRPGRGFRAPSSFADDSTDWARARTRVKEPHLDADGRLGSGRSERPDAPPPPPRTRPAASAGDAPRVSWLEPEDANSLIPAAPLPEQYSYYQGRNLVQSVGLSFVVGLAANAFTQAAPLAVGAASFPFLAPLLLATARNLPMRRFPYCGIWRARVVAAEWQRVRPGSFDGRAAGRARGRSAGRDGSGARARLQLETAAPSSAVQPGDRVEAVVVANDLELNSFKVVRELFLPDAGIWLSEYPFINRQAFQYLSTDLREGPPPRL</sequence>
<gene>
    <name evidence="2" type="ORF">TSPGSL018_1744</name>
</gene>
<feature type="compositionally biased region" description="Basic and acidic residues" evidence="1">
    <location>
        <begin position="196"/>
        <end position="205"/>
    </location>
</feature>
<protein>
    <submittedName>
        <fullName evidence="2">Uncharacterized protein</fullName>
    </submittedName>
</protein>
<feature type="compositionally biased region" description="Basic and acidic residues" evidence="1">
    <location>
        <begin position="254"/>
        <end position="282"/>
    </location>
</feature>
<dbReference type="AlphaFoldDB" id="A0A061REZ9"/>